<keyword evidence="10" id="KW-1185">Reference proteome</keyword>
<dbReference type="InterPro" id="IPR036188">
    <property type="entry name" value="FAD/NAD-bd_sf"/>
</dbReference>
<dbReference type="OrthoDB" id="424974at2759"/>
<keyword evidence="4" id="KW-0285">Flavoprotein</keyword>
<keyword evidence="6" id="KW-0560">Oxidoreductase</keyword>
<keyword evidence="5" id="KW-0274">FAD</keyword>
<comment type="similarity">
    <text evidence="2">Belongs to the MSOX/MTOX family.</text>
</comment>
<evidence type="ECO:0000313" key="10">
    <source>
        <dbReference type="Proteomes" id="UP000007110"/>
    </source>
</evidence>
<protein>
    <recommendedName>
        <fullName evidence="3">sarcosine oxidasee (formaldehyde-forming)</fullName>
        <ecNumber evidence="3">1.5.3.1</ecNumber>
    </recommendedName>
</protein>
<dbReference type="GO" id="GO:0050031">
    <property type="term" value="F:L-pipecolate oxidase activity"/>
    <property type="evidence" value="ECO:0000318"/>
    <property type="project" value="GO_Central"/>
</dbReference>
<evidence type="ECO:0000259" key="8">
    <source>
        <dbReference type="Pfam" id="PF01266"/>
    </source>
</evidence>
<dbReference type="EC" id="1.5.3.1" evidence="3"/>
<dbReference type="GeneID" id="591772"/>
<evidence type="ECO:0000256" key="5">
    <source>
        <dbReference type="ARBA" id="ARBA00022827"/>
    </source>
</evidence>
<evidence type="ECO:0000256" key="4">
    <source>
        <dbReference type="ARBA" id="ARBA00022630"/>
    </source>
</evidence>
<dbReference type="Gene3D" id="3.30.9.10">
    <property type="entry name" value="D-Amino Acid Oxidase, subunit A, domain 2"/>
    <property type="match status" value="2"/>
</dbReference>
<dbReference type="InterPro" id="IPR045170">
    <property type="entry name" value="MTOX"/>
</dbReference>
<reference evidence="9" key="2">
    <citation type="submission" date="2021-01" db="UniProtKB">
        <authorList>
            <consortium name="EnsemblMetazoa"/>
        </authorList>
    </citation>
    <scope>IDENTIFICATION</scope>
</reference>
<accession>A0A7M7PTM7</accession>
<dbReference type="Gene3D" id="3.50.50.60">
    <property type="entry name" value="FAD/NAD(P)-binding domain"/>
    <property type="match status" value="2"/>
</dbReference>
<dbReference type="GO" id="GO:0033514">
    <property type="term" value="P:L-lysine catabolic process to acetyl-CoA via L-pipecolate"/>
    <property type="evidence" value="ECO:0000318"/>
    <property type="project" value="GO_Central"/>
</dbReference>
<dbReference type="FunFam" id="3.50.50.60:FF:000189">
    <property type="entry name" value="Monomeric sarcosine oxidase"/>
    <property type="match status" value="1"/>
</dbReference>
<sequence length="344" mass="38724">MATLDVVVVGAGIEGSSTAYWCAKHGLDTLLLEQFALPHSRSSSHGGGRVIRYAYAEEHYAKMMEEAYPLWAQLEVETNTKLYRKTGMLVMSDPGRDNYDRRLFNVKTLGRYAEEISHEERQRRYPNYRHEPHYSTFIDKAAGVLSASKALKCYQDLFIKYGGRLQDEEKVKDIIPGAIVTVKTSRGEYKTNNVILTPGPWASKLLKPLGLQPPLTALRINVLYWQPKTPGAYDDWPMFLDIEKVSNYVRKRFPLLHSTPAIVETCMYTRTPDNELILDRHPLHSNIIIGCGMSGHGFKLAPVVGKILCQLALGKTPSHDISPCSLRRFNNSALIPSTSKASKL</sequence>
<dbReference type="PANTHER" id="PTHR10961">
    <property type="entry name" value="PEROXISOMAL SARCOSINE OXIDASE"/>
    <property type="match status" value="1"/>
</dbReference>
<dbReference type="RefSeq" id="XP_030855863.1">
    <property type="nucleotide sequence ID" value="XM_031000003.1"/>
</dbReference>
<dbReference type="GO" id="GO:0005777">
    <property type="term" value="C:peroxisome"/>
    <property type="evidence" value="ECO:0000318"/>
    <property type="project" value="GO_Central"/>
</dbReference>
<organism evidence="9 10">
    <name type="scientific">Strongylocentrotus purpuratus</name>
    <name type="common">Purple sea urchin</name>
    <dbReference type="NCBI Taxonomy" id="7668"/>
    <lineage>
        <taxon>Eukaryota</taxon>
        <taxon>Metazoa</taxon>
        <taxon>Echinodermata</taxon>
        <taxon>Eleutherozoa</taxon>
        <taxon>Echinozoa</taxon>
        <taxon>Echinoidea</taxon>
        <taxon>Euechinoidea</taxon>
        <taxon>Echinacea</taxon>
        <taxon>Camarodonta</taxon>
        <taxon>Echinidea</taxon>
        <taxon>Strongylocentrotidae</taxon>
        <taxon>Strongylocentrotus</taxon>
    </lineage>
</organism>
<dbReference type="InterPro" id="IPR006076">
    <property type="entry name" value="FAD-dep_OxRdtase"/>
</dbReference>
<dbReference type="PANTHER" id="PTHR10961:SF46">
    <property type="entry name" value="PEROXISOMAL SARCOSINE OXIDASE"/>
    <property type="match status" value="1"/>
</dbReference>
<evidence type="ECO:0000256" key="1">
    <source>
        <dbReference type="ARBA" id="ARBA00001974"/>
    </source>
</evidence>
<evidence type="ECO:0000256" key="6">
    <source>
        <dbReference type="ARBA" id="ARBA00023002"/>
    </source>
</evidence>
<evidence type="ECO:0000256" key="2">
    <source>
        <dbReference type="ARBA" id="ARBA00010989"/>
    </source>
</evidence>
<evidence type="ECO:0000313" key="9">
    <source>
        <dbReference type="EnsemblMetazoa" id="XP_030855863"/>
    </source>
</evidence>
<evidence type="ECO:0000256" key="7">
    <source>
        <dbReference type="ARBA" id="ARBA00052742"/>
    </source>
</evidence>
<name>A0A7M7PTM7_STRPU</name>
<reference evidence="10" key="1">
    <citation type="submission" date="2015-02" db="EMBL/GenBank/DDBJ databases">
        <title>Genome sequencing for Strongylocentrotus purpuratus.</title>
        <authorList>
            <person name="Murali S."/>
            <person name="Liu Y."/>
            <person name="Vee V."/>
            <person name="English A."/>
            <person name="Wang M."/>
            <person name="Skinner E."/>
            <person name="Han Y."/>
            <person name="Muzny D.M."/>
            <person name="Worley K.C."/>
            <person name="Gibbs R.A."/>
        </authorList>
    </citation>
    <scope>NUCLEOTIDE SEQUENCE</scope>
</reference>
<dbReference type="OMA" id="WPMLWAH"/>
<dbReference type="Pfam" id="PF01266">
    <property type="entry name" value="DAO"/>
    <property type="match status" value="1"/>
</dbReference>
<dbReference type="InParanoid" id="A0A7M7PTM7"/>
<dbReference type="SUPFAM" id="SSF51905">
    <property type="entry name" value="FAD/NAD(P)-binding domain"/>
    <property type="match status" value="1"/>
</dbReference>
<feature type="domain" description="FAD dependent oxidoreductase" evidence="8">
    <location>
        <begin position="5"/>
        <end position="252"/>
    </location>
</feature>
<comment type="cofactor">
    <cofactor evidence="1">
        <name>FAD</name>
        <dbReference type="ChEBI" id="CHEBI:57692"/>
    </cofactor>
</comment>
<dbReference type="Proteomes" id="UP000007110">
    <property type="component" value="Unassembled WGS sequence"/>
</dbReference>
<dbReference type="AlphaFoldDB" id="A0A7M7PTM7"/>
<dbReference type="EnsemblMetazoa" id="XM_031000003">
    <property type="protein sequence ID" value="XP_030855863"/>
    <property type="gene ID" value="LOC591772"/>
</dbReference>
<dbReference type="GO" id="GO:0008115">
    <property type="term" value="F:sarcosine oxidase activity"/>
    <property type="evidence" value="ECO:0000318"/>
    <property type="project" value="GO_Central"/>
</dbReference>
<proteinExistence type="inferred from homology"/>
<dbReference type="GO" id="GO:0050660">
    <property type="term" value="F:flavin adenine dinucleotide binding"/>
    <property type="evidence" value="ECO:0007669"/>
    <property type="project" value="InterPro"/>
</dbReference>
<evidence type="ECO:0000256" key="3">
    <source>
        <dbReference type="ARBA" id="ARBA00012769"/>
    </source>
</evidence>
<dbReference type="KEGG" id="spu:591772"/>
<comment type="catalytic activity">
    <reaction evidence="7">
        <text>sarcosine + O2 + H2O = formaldehyde + glycine + H2O2</text>
        <dbReference type="Rhea" id="RHEA:13313"/>
        <dbReference type="ChEBI" id="CHEBI:15377"/>
        <dbReference type="ChEBI" id="CHEBI:15379"/>
        <dbReference type="ChEBI" id="CHEBI:16240"/>
        <dbReference type="ChEBI" id="CHEBI:16842"/>
        <dbReference type="ChEBI" id="CHEBI:57305"/>
        <dbReference type="ChEBI" id="CHEBI:57433"/>
        <dbReference type="EC" id="1.5.3.1"/>
    </reaction>
</comment>